<feature type="region of interest" description="Disordered" evidence="2">
    <location>
        <begin position="18"/>
        <end position="48"/>
    </location>
</feature>
<feature type="region of interest" description="Disordered" evidence="2">
    <location>
        <begin position="103"/>
        <end position="130"/>
    </location>
</feature>
<dbReference type="eggNOG" id="KOG3431">
    <property type="taxonomic scope" value="Eukaryota"/>
</dbReference>
<dbReference type="InParanoid" id="W4KHQ7"/>
<dbReference type="PANTHER" id="PTHR10840:SF0">
    <property type="entry name" value="PROGRAMMED CELL DEATH PROTEIN 5"/>
    <property type="match status" value="1"/>
</dbReference>
<protein>
    <recommendedName>
        <fullName evidence="5">DNA-binding TFAR19-related protein</fullName>
    </recommendedName>
</protein>
<dbReference type="HOGENOM" id="CLU_122978_2_1_1"/>
<name>W4KHQ7_HETIT</name>
<organism evidence="3 4">
    <name type="scientific">Heterobasidion irregulare (strain TC 32-1)</name>
    <dbReference type="NCBI Taxonomy" id="747525"/>
    <lineage>
        <taxon>Eukaryota</taxon>
        <taxon>Fungi</taxon>
        <taxon>Dikarya</taxon>
        <taxon>Basidiomycota</taxon>
        <taxon>Agaricomycotina</taxon>
        <taxon>Agaricomycetes</taxon>
        <taxon>Russulales</taxon>
        <taxon>Bondarzewiaceae</taxon>
        <taxon>Heterobasidion</taxon>
        <taxon>Heterobasidion annosum species complex</taxon>
    </lineage>
</organism>
<dbReference type="EMBL" id="KI925455">
    <property type="protein sequence ID" value="ETW85388.1"/>
    <property type="molecule type" value="Genomic_DNA"/>
</dbReference>
<dbReference type="PIRSF" id="PIRSF015730">
    <property type="entry name" value="TFAR19"/>
    <property type="match status" value="1"/>
</dbReference>
<dbReference type="Proteomes" id="UP000030671">
    <property type="component" value="Unassembled WGS sequence"/>
</dbReference>
<evidence type="ECO:0000313" key="4">
    <source>
        <dbReference type="Proteomes" id="UP000030671"/>
    </source>
</evidence>
<dbReference type="Gene3D" id="1.10.8.140">
    <property type="entry name" value="PDCD5-like"/>
    <property type="match status" value="1"/>
</dbReference>
<dbReference type="FunCoup" id="W4KHQ7">
    <property type="interactions" value="422"/>
</dbReference>
<evidence type="ECO:0000256" key="2">
    <source>
        <dbReference type="SAM" id="MobiDB-lite"/>
    </source>
</evidence>
<dbReference type="InterPro" id="IPR002836">
    <property type="entry name" value="PDCD5-like"/>
</dbReference>
<dbReference type="KEGG" id="hir:HETIRDRAFT_379316"/>
<feature type="compositionally biased region" description="Basic and acidic residues" evidence="2">
    <location>
        <begin position="31"/>
        <end position="45"/>
    </location>
</feature>
<accession>W4KHQ7</accession>
<sequence length="130" mass="14467">MADAELAALRAARLHQLEANAPAGASEGAEEEGKRQSEEQMRRDLLSTVLEPAARERLSRIALVSPERSRQIEGILLRMAQSGQLRGRVNENQLIDLLEQAEEAQSKGSVKKGAIKFQRRELDDDDDFDT</sequence>
<dbReference type="RefSeq" id="XP_009542252.1">
    <property type="nucleotide sequence ID" value="XM_009543957.1"/>
</dbReference>
<dbReference type="STRING" id="747525.W4KHQ7"/>
<dbReference type="AlphaFoldDB" id="W4KHQ7"/>
<dbReference type="InterPro" id="IPR036883">
    <property type="entry name" value="PDCD5-like_sf"/>
</dbReference>
<reference evidence="3 4" key="1">
    <citation type="journal article" date="2012" name="New Phytol.">
        <title>Insight into trade-off between wood decay and parasitism from the genome of a fungal forest pathogen.</title>
        <authorList>
            <person name="Olson A."/>
            <person name="Aerts A."/>
            <person name="Asiegbu F."/>
            <person name="Belbahri L."/>
            <person name="Bouzid O."/>
            <person name="Broberg A."/>
            <person name="Canback B."/>
            <person name="Coutinho P.M."/>
            <person name="Cullen D."/>
            <person name="Dalman K."/>
            <person name="Deflorio G."/>
            <person name="van Diepen L.T."/>
            <person name="Dunand C."/>
            <person name="Duplessis S."/>
            <person name="Durling M."/>
            <person name="Gonthier P."/>
            <person name="Grimwood J."/>
            <person name="Fossdal C.G."/>
            <person name="Hansson D."/>
            <person name="Henrissat B."/>
            <person name="Hietala A."/>
            <person name="Himmelstrand K."/>
            <person name="Hoffmeister D."/>
            <person name="Hogberg N."/>
            <person name="James T.Y."/>
            <person name="Karlsson M."/>
            <person name="Kohler A."/>
            <person name="Kues U."/>
            <person name="Lee Y.H."/>
            <person name="Lin Y.C."/>
            <person name="Lind M."/>
            <person name="Lindquist E."/>
            <person name="Lombard V."/>
            <person name="Lucas S."/>
            <person name="Lunden K."/>
            <person name="Morin E."/>
            <person name="Murat C."/>
            <person name="Park J."/>
            <person name="Raffaello T."/>
            <person name="Rouze P."/>
            <person name="Salamov A."/>
            <person name="Schmutz J."/>
            <person name="Solheim H."/>
            <person name="Stahlberg J."/>
            <person name="Velez H."/>
            <person name="de Vries R.P."/>
            <person name="Wiebenga A."/>
            <person name="Woodward S."/>
            <person name="Yakovlev I."/>
            <person name="Garbelotto M."/>
            <person name="Martin F."/>
            <person name="Grigoriev I.V."/>
            <person name="Stenlid J."/>
        </authorList>
    </citation>
    <scope>NUCLEOTIDE SEQUENCE [LARGE SCALE GENOMIC DNA]</scope>
    <source>
        <strain evidence="3 4">TC 32-1</strain>
    </source>
</reference>
<evidence type="ECO:0008006" key="5">
    <source>
        <dbReference type="Google" id="ProtNLM"/>
    </source>
</evidence>
<evidence type="ECO:0000313" key="3">
    <source>
        <dbReference type="EMBL" id="ETW85388.1"/>
    </source>
</evidence>
<dbReference type="OrthoDB" id="10252486at2759"/>
<dbReference type="SUPFAM" id="SSF46950">
    <property type="entry name" value="Double-stranded DNA-binding domain"/>
    <property type="match status" value="1"/>
</dbReference>
<dbReference type="Pfam" id="PF01984">
    <property type="entry name" value="dsDNA_bind"/>
    <property type="match status" value="1"/>
</dbReference>
<gene>
    <name evidence="3" type="ORF">HETIRDRAFT_379316</name>
</gene>
<dbReference type="PANTHER" id="PTHR10840">
    <property type="entry name" value="PROGRAMMED CELL DEATH PROTEIN 5"/>
    <property type="match status" value="1"/>
</dbReference>
<comment type="similarity">
    <text evidence="1">Belongs to the PDCD5 family.</text>
</comment>
<proteinExistence type="inferred from homology"/>
<keyword evidence="4" id="KW-1185">Reference proteome</keyword>
<dbReference type="GO" id="GO:0005829">
    <property type="term" value="C:cytosol"/>
    <property type="evidence" value="ECO:0007669"/>
    <property type="project" value="TreeGrafter"/>
</dbReference>
<evidence type="ECO:0000256" key="1">
    <source>
        <dbReference type="ARBA" id="ARBA00010490"/>
    </source>
</evidence>
<dbReference type="GO" id="GO:0003677">
    <property type="term" value="F:DNA binding"/>
    <property type="evidence" value="ECO:0007669"/>
    <property type="project" value="InterPro"/>
</dbReference>
<dbReference type="GO" id="GO:0005634">
    <property type="term" value="C:nucleus"/>
    <property type="evidence" value="ECO:0007669"/>
    <property type="project" value="TreeGrafter"/>
</dbReference>
<dbReference type="GeneID" id="20671965"/>
<feature type="compositionally biased region" description="Low complexity" evidence="2">
    <location>
        <begin position="18"/>
        <end position="27"/>
    </location>
</feature>